<evidence type="ECO:0000313" key="6">
    <source>
        <dbReference type="EMBL" id="KAF7810778.1"/>
    </source>
</evidence>
<evidence type="ECO:0000313" key="7">
    <source>
        <dbReference type="Proteomes" id="UP000634136"/>
    </source>
</evidence>
<dbReference type="PANTHER" id="PTHR42647">
    <property type="entry name" value="SBP (S-RIBONUCLEASE BINDING PROTEIN) FAMILY PROTEIN"/>
    <property type="match status" value="1"/>
</dbReference>
<evidence type="ECO:0000256" key="4">
    <source>
        <dbReference type="SAM" id="Coils"/>
    </source>
</evidence>
<organism evidence="6 7">
    <name type="scientific">Senna tora</name>
    <dbReference type="NCBI Taxonomy" id="362788"/>
    <lineage>
        <taxon>Eukaryota</taxon>
        <taxon>Viridiplantae</taxon>
        <taxon>Streptophyta</taxon>
        <taxon>Embryophyta</taxon>
        <taxon>Tracheophyta</taxon>
        <taxon>Spermatophyta</taxon>
        <taxon>Magnoliopsida</taxon>
        <taxon>eudicotyledons</taxon>
        <taxon>Gunneridae</taxon>
        <taxon>Pentapetalae</taxon>
        <taxon>rosids</taxon>
        <taxon>fabids</taxon>
        <taxon>Fabales</taxon>
        <taxon>Fabaceae</taxon>
        <taxon>Caesalpinioideae</taxon>
        <taxon>Cassia clade</taxon>
        <taxon>Senna</taxon>
    </lineage>
</organism>
<proteinExistence type="predicted"/>
<protein>
    <submittedName>
        <fullName evidence="6">Putative BOI-related E3 ubiquitin-protein ligase 3</fullName>
    </submittedName>
</protein>
<dbReference type="Proteomes" id="UP000634136">
    <property type="component" value="Unassembled WGS sequence"/>
</dbReference>
<evidence type="ECO:0000256" key="3">
    <source>
        <dbReference type="ARBA" id="ARBA00022833"/>
    </source>
</evidence>
<keyword evidence="4" id="KW-0175">Coiled coil</keyword>
<dbReference type="EMBL" id="JAAIUW010000010">
    <property type="protein sequence ID" value="KAF7810778.1"/>
    <property type="molecule type" value="Genomic_DNA"/>
</dbReference>
<dbReference type="PANTHER" id="PTHR42647:SF6">
    <property type="entry name" value="RING-TYPE DOMAIN-CONTAINING PROTEIN"/>
    <property type="match status" value="1"/>
</dbReference>
<accession>A0A834SWB7</accession>
<gene>
    <name evidence="6" type="ORF">G2W53_031754</name>
</gene>
<name>A0A834SWB7_9FABA</name>
<dbReference type="GO" id="GO:0008270">
    <property type="term" value="F:zinc ion binding"/>
    <property type="evidence" value="ECO:0007669"/>
    <property type="project" value="UniProtKB-KW"/>
</dbReference>
<evidence type="ECO:0000256" key="2">
    <source>
        <dbReference type="ARBA" id="ARBA00022771"/>
    </source>
</evidence>
<sequence>MAIQAHLYSNNLGFPLDLMIENGHGHGNAGFAQSCFNSPQKQQRNQNNMLVDNTNLLFSSSPSSNSMPISQALALQFEKQSQDIDRYIKLQNEKLRMMLEEQRKQQVVALVKRVESETIFLMRQKEEEIAQARKKKVELEEFVRRLEQENEAWKKVAQEKEAMVLSLHNTLEQMKERGAYNNNNKNGVVVVTDDAGSCCNEEEREVRNCGGEEERKKMGCKRCFTSISSSANLRSLADYILTWLLSQSTSCRNLLDPNSTFFSGATSPPLLLSASTYSKGLYGDTGKKREVSEKEKIARNGYREIPKHGKEERNRGLAT</sequence>
<evidence type="ECO:0000256" key="1">
    <source>
        <dbReference type="ARBA" id="ARBA00022723"/>
    </source>
</evidence>
<keyword evidence="7" id="KW-1185">Reference proteome</keyword>
<keyword evidence="1" id="KW-0479">Metal-binding</keyword>
<feature type="region of interest" description="Disordered" evidence="5">
    <location>
        <begin position="298"/>
        <end position="319"/>
    </location>
</feature>
<evidence type="ECO:0000256" key="5">
    <source>
        <dbReference type="SAM" id="MobiDB-lite"/>
    </source>
</evidence>
<comment type="caution">
    <text evidence="6">The sequence shown here is derived from an EMBL/GenBank/DDBJ whole genome shotgun (WGS) entry which is preliminary data.</text>
</comment>
<reference evidence="6" key="1">
    <citation type="submission" date="2020-09" db="EMBL/GenBank/DDBJ databases">
        <title>Genome-Enabled Discovery of Anthraquinone Biosynthesis in Senna tora.</title>
        <authorList>
            <person name="Kang S.-H."/>
            <person name="Pandey R.P."/>
            <person name="Lee C.-M."/>
            <person name="Sim J.-S."/>
            <person name="Jeong J.-T."/>
            <person name="Choi B.-S."/>
            <person name="Jung M."/>
            <person name="Ginzburg D."/>
            <person name="Zhao K."/>
            <person name="Won S.Y."/>
            <person name="Oh T.-J."/>
            <person name="Yu Y."/>
            <person name="Kim N.-H."/>
            <person name="Lee O.R."/>
            <person name="Lee T.-H."/>
            <person name="Bashyal P."/>
            <person name="Kim T.-S."/>
            <person name="Lee W.-H."/>
            <person name="Kawkins C."/>
            <person name="Kim C.-K."/>
            <person name="Kim J.S."/>
            <person name="Ahn B.O."/>
            <person name="Rhee S.Y."/>
            <person name="Sohng J.K."/>
        </authorList>
    </citation>
    <scope>NUCLEOTIDE SEQUENCE</scope>
    <source>
        <tissue evidence="6">Leaf</tissue>
    </source>
</reference>
<keyword evidence="2" id="KW-0863">Zinc-finger</keyword>
<dbReference type="GO" id="GO:0004842">
    <property type="term" value="F:ubiquitin-protein transferase activity"/>
    <property type="evidence" value="ECO:0007669"/>
    <property type="project" value="TreeGrafter"/>
</dbReference>
<dbReference type="AlphaFoldDB" id="A0A834SWB7"/>
<feature type="coiled-coil region" evidence="4">
    <location>
        <begin position="122"/>
        <end position="177"/>
    </location>
</feature>
<keyword evidence="3" id="KW-0862">Zinc</keyword>
<dbReference type="OrthoDB" id="1711136at2759"/>